<name>A0A0V1MVR8_9BILA</name>
<evidence type="ECO:0000313" key="1">
    <source>
        <dbReference type="EMBL" id="KRZ75894.1"/>
    </source>
</evidence>
<dbReference type="AlphaFoldDB" id="A0A0V1MVR8"/>
<gene>
    <name evidence="1" type="ORF">T10_2950</name>
</gene>
<proteinExistence type="predicted"/>
<keyword evidence="2" id="KW-1185">Reference proteome</keyword>
<evidence type="ECO:0000313" key="2">
    <source>
        <dbReference type="Proteomes" id="UP000054843"/>
    </source>
</evidence>
<comment type="caution">
    <text evidence="1">The sequence shown here is derived from an EMBL/GenBank/DDBJ whole genome shotgun (WGS) entry which is preliminary data.</text>
</comment>
<sequence>MKRENKQTNNDYQPSSFISNVNERCGLGQVTHCVKLDHLFTQLLVGKWNFSQPAVWLFPFYLH</sequence>
<protein>
    <submittedName>
        <fullName evidence="1">Uncharacterized protein</fullName>
    </submittedName>
</protein>
<dbReference type="EMBL" id="JYDO01000033">
    <property type="protein sequence ID" value="KRZ75894.1"/>
    <property type="molecule type" value="Genomic_DNA"/>
</dbReference>
<accession>A0A0V1MVR8</accession>
<organism evidence="1 2">
    <name type="scientific">Trichinella papuae</name>
    <dbReference type="NCBI Taxonomy" id="268474"/>
    <lineage>
        <taxon>Eukaryota</taxon>
        <taxon>Metazoa</taxon>
        <taxon>Ecdysozoa</taxon>
        <taxon>Nematoda</taxon>
        <taxon>Enoplea</taxon>
        <taxon>Dorylaimia</taxon>
        <taxon>Trichinellida</taxon>
        <taxon>Trichinellidae</taxon>
        <taxon>Trichinella</taxon>
    </lineage>
</organism>
<reference evidence="1 2" key="1">
    <citation type="submission" date="2015-01" db="EMBL/GenBank/DDBJ databases">
        <title>Evolution of Trichinella species and genotypes.</title>
        <authorList>
            <person name="Korhonen P.K."/>
            <person name="Edoardo P."/>
            <person name="Giuseppe L.R."/>
            <person name="Gasser R.B."/>
        </authorList>
    </citation>
    <scope>NUCLEOTIDE SEQUENCE [LARGE SCALE GENOMIC DNA]</scope>
    <source>
        <strain evidence="1">ISS1980</strain>
    </source>
</reference>
<dbReference type="Proteomes" id="UP000054843">
    <property type="component" value="Unassembled WGS sequence"/>
</dbReference>